<keyword evidence="8" id="KW-0665">Pyrimidine biosynthesis</keyword>
<keyword evidence="12" id="KW-1185">Reference proteome</keyword>
<reference evidence="11 12" key="2">
    <citation type="journal article" date="2019" name="G3 (Bethesda)">
        <title>Hybrid Assembly of the Genome of the Entomopathogenic Nematode Steinernema carpocapsae Identifies the X-Chromosome.</title>
        <authorList>
            <person name="Serra L."/>
            <person name="Macchietto M."/>
            <person name="Macias-Munoz A."/>
            <person name="McGill C.J."/>
            <person name="Rodriguez I.M."/>
            <person name="Rodriguez B."/>
            <person name="Murad R."/>
            <person name="Mortazavi A."/>
        </authorList>
    </citation>
    <scope>NUCLEOTIDE SEQUENCE [LARGE SCALE GENOMIC DNA]</scope>
    <source>
        <strain evidence="11 12">ALL</strain>
    </source>
</reference>
<accession>A0A4U5NU49</accession>
<dbReference type="GO" id="GO:0005524">
    <property type="term" value="F:ATP binding"/>
    <property type="evidence" value="ECO:0007669"/>
    <property type="project" value="UniProtKB-KW"/>
</dbReference>
<dbReference type="GO" id="GO:0097268">
    <property type="term" value="C:cytoophidium"/>
    <property type="evidence" value="ECO:0007669"/>
    <property type="project" value="TreeGrafter"/>
</dbReference>
<evidence type="ECO:0000313" key="12">
    <source>
        <dbReference type="Proteomes" id="UP000298663"/>
    </source>
</evidence>
<gene>
    <name evidence="11" type="ORF">L596_011353</name>
</gene>
<evidence type="ECO:0000259" key="10">
    <source>
        <dbReference type="Pfam" id="PF06418"/>
    </source>
</evidence>
<dbReference type="GO" id="GO:0006241">
    <property type="term" value="P:CTP biosynthetic process"/>
    <property type="evidence" value="ECO:0007669"/>
    <property type="project" value="TreeGrafter"/>
</dbReference>
<dbReference type="CDD" id="cd03113">
    <property type="entry name" value="CTPS_N"/>
    <property type="match status" value="1"/>
</dbReference>
<dbReference type="AlphaFoldDB" id="A0A4U5NU49"/>
<evidence type="ECO:0000313" key="11">
    <source>
        <dbReference type="EMBL" id="TKR86842.1"/>
    </source>
</evidence>
<evidence type="ECO:0000256" key="1">
    <source>
        <dbReference type="ARBA" id="ARBA00005171"/>
    </source>
</evidence>
<evidence type="ECO:0000256" key="3">
    <source>
        <dbReference type="ARBA" id="ARBA00012291"/>
    </source>
</evidence>
<dbReference type="GO" id="GO:0042802">
    <property type="term" value="F:identical protein binding"/>
    <property type="evidence" value="ECO:0007669"/>
    <property type="project" value="TreeGrafter"/>
</dbReference>
<dbReference type="FunFam" id="3.40.50.300:FF:000207">
    <property type="entry name" value="CTP synthase"/>
    <property type="match status" value="1"/>
</dbReference>
<dbReference type="SUPFAM" id="SSF52540">
    <property type="entry name" value="P-loop containing nucleoside triphosphate hydrolases"/>
    <property type="match status" value="1"/>
</dbReference>
<keyword evidence="7" id="KW-0315">Glutamine amidotransferase</keyword>
<evidence type="ECO:0000256" key="6">
    <source>
        <dbReference type="ARBA" id="ARBA00022840"/>
    </source>
</evidence>
<name>A0A4U5NU49_STECR</name>
<dbReference type="InterPro" id="IPR017456">
    <property type="entry name" value="CTP_synthase_N"/>
</dbReference>
<dbReference type="EC" id="6.3.4.2" evidence="3"/>
<dbReference type="Gene3D" id="3.40.50.300">
    <property type="entry name" value="P-loop containing nucleotide triphosphate hydrolases"/>
    <property type="match status" value="1"/>
</dbReference>
<evidence type="ECO:0000256" key="9">
    <source>
        <dbReference type="ARBA" id="ARBA00047781"/>
    </source>
</evidence>
<comment type="caution">
    <text evidence="11">The sequence shown here is derived from an EMBL/GenBank/DDBJ whole genome shotgun (WGS) entry which is preliminary data.</text>
</comment>
<evidence type="ECO:0000256" key="7">
    <source>
        <dbReference type="ARBA" id="ARBA00022962"/>
    </source>
</evidence>
<keyword evidence="4" id="KW-0436">Ligase</keyword>
<reference evidence="11 12" key="1">
    <citation type="journal article" date="2015" name="Genome Biol.">
        <title>Comparative genomics of Steinernema reveals deeply conserved gene regulatory networks.</title>
        <authorList>
            <person name="Dillman A.R."/>
            <person name="Macchietto M."/>
            <person name="Porter C.F."/>
            <person name="Rogers A."/>
            <person name="Williams B."/>
            <person name="Antoshechkin I."/>
            <person name="Lee M.M."/>
            <person name="Goodwin Z."/>
            <person name="Lu X."/>
            <person name="Lewis E.E."/>
            <person name="Goodrich-Blair H."/>
            <person name="Stock S.P."/>
            <person name="Adams B.J."/>
            <person name="Sternberg P.W."/>
            <person name="Mortazavi A."/>
        </authorList>
    </citation>
    <scope>NUCLEOTIDE SEQUENCE [LARGE SCALE GENOMIC DNA]</scope>
    <source>
        <strain evidence="11 12">ALL</strain>
    </source>
</reference>
<keyword evidence="5" id="KW-0547">Nucleotide-binding</keyword>
<dbReference type="PANTHER" id="PTHR11550:SF0">
    <property type="entry name" value="CTP SYNTHASE-RELATED"/>
    <property type="match status" value="1"/>
</dbReference>
<organism evidence="11 12">
    <name type="scientific">Steinernema carpocapsae</name>
    <name type="common">Entomopathogenic nematode</name>
    <dbReference type="NCBI Taxonomy" id="34508"/>
    <lineage>
        <taxon>Eukaryota</taxon>
        <taxon>Metazoa</taxon>
        <taxon>Ecdysozoa</taxon>
        <taxon>Nematoda</taxon>
        <taxon>Chromadorea</taxon>
        <taxon>Rhabditida</taxon>
        <taxon>Tylenchina</taxon>
        <taxon>Panagrolaimomorpha</taxon>
        <taxon>Strongyloidoidea</taxon>
        <taxon>Steinernematidae</taxon>
        <taxon>Steinernema</taxon>
    </lineage>
</organism>
<feature type="domain" description="CTP synthase N-terminal" evidence="10">
    <location>
        <begin position="23"/>
        <end position="293"/>
    </location>
</feature>
<dbReference type="GO" id="GO:0005737">
    <property type="term" value="C:cytoplasm"/>
    <property type="evidence" value="ECO:0007669"/>
    <property type="project" value="TreeGrafter"/>
</dbReference>
<evidence type="ECO:0000256" key="2">
    <source>
        <dbReference type="ARBA" id="ARBA00007533"/>
    </source>
</evidence>
<protein>
    <recommendedName>
        <fullName evidence="3">CTP synthase (glutamine hydrolyzing)</fullName>
        <ecNumber evidence="3">6.3.4.2</ecNumber>
    </recommendedName>
</protein>
<comment type="catalytic activity">
    <reaction evidence="9">
        <text>UTP + L-glutamine + ATP + H2O = CTP + L-glutamate + ADP + phosphate + 2 H(+)</text>
        <dbReference type="Rhea" id="RHEA:26426"/>
        <dbReference type="ChEBI" id="CHEBI:15377"/>
        <dbReference type="ChEBI" id="CHEBI:15378"/>
        <dbReference type="ChEBI" id="CHEBI:29985"/>
        <dbReference type="ChEBI" id="CHEBI:30616"/>
        <dbReference type="ChEBI" id="CHEBI:37563"/>
        <dbReference type="ChEBI" id="CHEBI:43474"/>
        <dbReference type="ChEBI" id="CHEBI:46398"/>
        <dbReference type="ChEBI" id="CHEBI:58359"/>
        <dbReference type="ChEBI" id="CHEBI:456216"/>
        <dbReference type="EC" id="6.3.4.2"/>
    </reaction>
</comment>
<dbReference type="GO" id="GO:0019856">
    <property type="term" value="P:pyrimidine nucleobase biosynthetic process"/>
    <property type="evidence" value="ECO:0007669"/>
    <property type="project" value="TreeGrafter"/>
</dbReference>
<sequence length="342" mass="37443">MVSSKVQNGWVAGGDAEDEQPVKLILVTGGVISGVGKGIISSSLGVLLKANGYRVSAIKIDPYLNIDAGTFSPFEHGEVFVLDDGGEVDLDLGNYERFLKVSLSRDNNITSGKIWQQVIQRERNGDYGGKTVQMIPHVSGAITEWIQRVAAIPVDGSGKRPQVCIVELGGTIGDIEGMVYYRAFDIFKRPTHRDQLMSVHVSLLLDPKSTGEAKTKPLQNSLKQLRAEGLNPDLLVCRSEKPLNDRLKEKITEVGQLDLEQVIGVHDVSNIYKVPLLLQEQNVLEAIVAKLKLPPWILLPLFIPLPTCFSGPSLANCAIRPRQFAKSRLSESTSASRTPTLR</sequence>
<dbReference type="EMBL" id="AZBU02000003">
    <property type="protein sequence ID" value="TKR86842.1"/>
    <property type="molecule type" value="Genomic_DNA"/>
</dbReference>
<dbReference type="Pfam" id="PF06418">
    <property type="entry name" value="CTP_synth_N"/>
    <property type="match status" value="1"/>
</dbReference>
<proteinExistence type="inferred from homology"/>
<dbReference type="PANTHER" id="PTHR11550">
    <property type="entry name" value="CTP SYNTHASE"/>
    <property type="match status" value="1"/>
</dbReference>
<evidence type="ECO:0000256" key="8">
    <source>
        <dbReference type="ARBA" id="ARBA00022975"/>
    </source>
</evidence>
<dbReference type="GO" id="GO:0003883">
    <property type="term" value="F:CTP synthase activity"/>
    <property type="evidence" value="ECO:0007669"/>
    <property type="project" value="UniProtKB-EC"/>
</dbReference>
<comment type="pathway">
    <text evidence="1">Pyrimidine metabolism; CTP biosynthesis via de novo pathway; CTP from UDP: step 2/2.</text>
</comment>
<dbReference type="InterPro" id="IPR004468">
    <property type="entry name" value="CTP_synthase"/>
</dbReference>
<comment type="similarity">
    <text evidence="2">Belongs to the CTP synthase family.</text>
</comment>
<evidence type="ECO:0000256" key="5">
    <source>
        <dbReference type="ARBA" id="ARBA00022741"/>
    </source>
</evidence>
<dbReference type="InterPro" id="IPR027417">
    <property type="entry name" value="P-loop_NTPase"/>
</dbReference>
<dbReference type="Proteomes" id="UP000298663">
    <property type="component" value="Unassembled WGS sequence"/>
</dbReference>
<evidence type="ECO:0000256" key="4">
    <source>
        <dbReference type="ARBA" id="ARBA00022598"/>
    </source>
</evidence>
<dbReference type="OrthoDB" id="1739076at2759"/>
<keyword evidence="6" id="KW-0067">ATP-binding</keyword>
<dbReference type="NCBIfam" id="NF003792">
    <property type="entry name" value="PRK05380.1"/>
    <property type="match status" value="1"/>
</dbReference>